<keyword evidence="3 8" id="KW-1133">Transmembrane helix</keyword>
<evidence type="ECO:0000256" key="5">
    <source>
        <dbReference type="ARBA" id="ARBA00038039"/>
    </source>
</evidence>
<evidence type="ECO:0000256" key="1">
    <source>
        <dbReference type="ARBA" id="ARBA00004141"/>
    </source>
</evidence>
<dbReference type="AlphaFoldDB" id="A0A9P8QB34"/>
<evidence type="ECO:0000256" key="8">
    <source>
        <dbReference type="SAM" id="Phobius"/>
    </source>
</evidence>
<gene>
    <name evidence="9" type="ORF">WICPIJ_001721</name>
</gene>
<reference evidence="9" key="2">
    <citation type="submission" date="2021-01" db="EMBL/GenBank/DDBJ databases">
        <authorList>
            <person name="Schikora-Tamarit M.A."/>
        </authorList>
    </citation>
    <scope>NUCLEOTIDE SEQUENCE</scope>
    <source>
        <strain evidence="9">CBS2887</strain>
    </source>
</reference>
<dbReference type="SMART" id="SM00679">
    <property type="entry name" value="CTNS"/>
    <property type="match status" value="2"/>
</dbReference>
<feature type="region of interest" description="Disordered" evidence="7">
    <location>
        <begin position="109"/>
        <end position="128"/>
    </location>
</feature>
<evidence type="ECO:0000313" key="9">
    <source>
        <dbReference type="EMBL" id="KAH3687298.1"/>
    </source>
</evidence>
<evidence type="ECO:0000256" key="3">
    <source>
        <dbReference type="ARBA" id="ARBA00022989"/>
    </source>
</evidence>
<evidence type="ECO:0000256" key="2">
    <source>
        <dbReference type="ARBA" id="ARBA00022692"/>
    </source>
</evidence>
<dbReference type="FunFam" id="1.20.1280.290:FF:000009">
    <property type="entry name" value="PQ loop repeat family protein"/>
    <property type="match status" value="1"/>
</dbReference>
<feature type="transmembrane region" description="Helical" evidence="8">
    <location>
        <begin position="12"/>
        <end position="29"/>
    </location>
</feature>
<feature type="transmembrane region" description="Helical" evidence="8">
    <location>
        <begin position="49"/>
        <end position="69"/>
    </location>
</feature>
<keyword evidence="10" id="KW-1185">Reference proteome</keyword>
<sequence length="286" mass="32075">MSDLCDKDSLTNLISTVSGVLSFGTWLICQLPQCYEIYQTKSVEGISPLFIGLWIVGDVSNLIGCILTNQLFFQYVIAAYFLFCDLILISQFFYYGYYLKKRAQSHHHHQHHHHHTHNPSRNNSSTSLSNNAALAASTIVIASNMASASALPLTMGSDTPIITLDTGVVISWIASACYFFARVPQLFKNYERKSTEDISPFLFGCTLVGNLTYTVSILFNCQFLYGDNKLTFFMNELPFIIGSGGTIVFDIIFFYQVWLYKEESSTSSPKNNTTTSTEETPLLNSQ</sequence>
<dbReference type="InterPro" id="IPR006603">
    <property type="entry name" value="PQ-loop_rpt"/>
</dbReference>
<dbReference type="EMBL" id="JAEUBG010000872">
    <property type="protein sequence ID" value="KAH3687298.1"/>
    <property type="molecule type" value="Genomic_DNA"/>
</dbReference>
<proteinExistence type="inferred from homology"/>
<evidence type="ECO:0000313" key="10">
    <source>
        <dbReference type="Proteomes" id="UP000774326"/>
    </source>
</evidence>
<dbReference type="Pfam" id="PF04193">
    <property type="entry name" value="PQ-loop"/>
    <property type="match status" value="2"/>
</dbReference>
<keyword evidence="2 8" id="KW-0812">Transmembrane</keyword>
<feature type="transmembrane region" description="Helical" evidence="8">
    <location>
        <begin position="237"/>
        <end position="260"/>
    </location>
</feature>
<comment type="catalytic activity">
    <reaction evidence="6">
        <text>L-histidine(out) + L-arginine(in) = L-histidine(in) + L-arginine(out)</text>
        <dbReference type="Rhea" id="RHEA:71063"/>
        <dbReference type="ChEBI" id="CHEBI:32682"/>
        <dbReference type="ChEBI" id="CHEBI:57595"/>
    </reaction>
</comment>
<dbReference type="PANTHER" id="PTHR16201">
    <property type="entry name" value="SEVEN TRANSMEMBRANE PROTEIN 1-RELATED"/>
    <property type="match status" value="1"/>
</dbReference>
<dbReference type="OrthoDB" id="8048523at2759"/>
<dbReference type="Proteomes" id="UP000774326">
    <property type="component" value="Unassembled WGS sequence"/>
</dbReference>
<reference evidence="9" key="1">
    <citation type="journal article" date="2021" name="Open Biol.">
        <title>Shared evolutionary footprints suggest mitochondrial oxidative damage underlies multiple complex I losses in fungi.</title>
        <authorList>
            <person name="Schikora-Tamarit M.A."/>
            <person name="Marcet-Houben M."/>
            <person name="Nosek J."/>
            <person name="Gabaldon T."/>
        </authorList>
    </citation>
    <scope>NUCLEOTIDE SEQUENCE</scope>
    <source>
        <strain evidence="9">CBS2887</strain>
    </source>
</reference>
<dbReference type="InterPro" id="IPR051415">
    <property type="entry name" value="LAAT-1"/>
</dbReference>
<evidence type="ECO:0000256" key="4">
    <source>
        <dbReference type="ARBA" id="ARBA00023136"/>
    </source>
</evidence>
<dbReference type="Gene3D" id="1.20.1280.290">
    <property type="match status" value="2"/>
</dbReference>
<comment type="similarity">
    <text evidence="5">Belongs to the laat-1 family.</text>
</comment>
<dbReference type="PANTHER" id="PTHR16201:SF34">
    <property type="entry name" value="LYSOSOMAL AMINO ACID TRANSPORTER 1"/>
    <property type="match status" value="1"/>
</dbReference>
<evidence type="ECO:0000256" key="6">
    <source>
        <dbReference type="ARBA" id="ARBA00050768"/>
    </source>
</evidence>
<dbReference type="GO" id="GO:0034488">
    <property type="term" value="P:basic amino acid transmembrane export from vacuole"/>
    <property type="evidence" value="ECO:0007669"/>
    <property type="project" value="TreeGrafter"/>
</dbReference>
<keyword evidence="4 8" id="KW-0472">Membrane</keyword>
<dbReference type="GO" id="GO:0000329">
    <property type="term" value="C:fungal-type vacuole membrane"/>
    <property type="evidence" value="ECO:0007669"/>
    <property type="project" value="TreeGrafter"/>
</dbReference>
<organism evidence="9 10">
    <name type="scientific">Wickerhamomyces pijperi</name>
    <name type="common">Yeast</name>
    <name type="synonym">Pichia pijperi</name>
    <dbReference type="NCBI Taxonomy" id="599730"/>
    <lineage>
        <taxon>Eukaryota</taxon>
        <taxon>Fungi</taxon>
        <taxon>Dikarya</taxon>
        <taxon>Ascomycota</taxon>
        <taxon>Saccharomycotina</taxon>
        <taxon>Saccharomycetes</taxon>
        <taxon>Phaffomycetales</taxon>
        <taxon>Wickerhamomycetaceae</taxon>
        <taxon>Wickerhamomyces</taxon>
    </lineage>
</organism>
<feature type="transmembrane region" description="Helical" evidence="8">
    <location>
        <begin position="75"/>
        <end position="97"/>
    </location>
</feature>
<feature type="compositionally biased region" description="Basic residues" evidence="7">
    <location>
        <begin position="109"/>
        <end position="118"/>
    </location>
</feature>
<protein>
    <recommendedName>
        <fullName evidence="11">PQ-loop-domain-containing protein</fullName>
    </recommendedName>
</protein>
<feature type="transmembrane region" description="Helical" evidence="8">
    <location>
        <begin position="132"/>
        <end position="155"/>
    </location>
</feature>
<comment type="subcellular location">
    <subcellularLocation>
        <location evidence="1">Membrane</location>
        <topology evidence="1">Multi-pass membrane protein</topology>
    </subcellularLocation>
</comment>
<feature type="transmembrane region" description="Helical" evidence="8">
    <location>
        <begin position="201"/>
        <end position="225"/>
    </location>
</feature>
<comment type="caution">
    <text evidence="9">The sequence shown here is derived from an EMBL/GenBank/DDBJ whole genome shotgun (WGS) entry which is preliminary data.</text>
</comment>
<feature type="transmembrane region" description="Helical" evidence="8">
    <location>
        <begin position="161"/>
        <end position="181"/>
    </location>
</feature>
<evidence type="ECO:0008006" key="11">
    <source>
        <dbReference type="Google" id="ProtNLM"/>
    </source>
</evidence>
<feature type="region of interest" description="Disordered" evidence="7">
    <location>
        <begin position="265"/>
        <end position="286"/>
    </location>
</feature>
<dbReference type="GO" id="GO:0015174">
    <property type="term" value="F:basic amino acid transmembrane transporter activity"/>
    <property type="evidence" value="ECO:0007669"/>
    <property type="project" value="TreeGrafter"/>
</dbReference>
<accession>A0A9P8QB34</accession>
<evidence type="ECO:0000256" key="7">
    <source>
        <dbReference type="SAM" id="MobiDB-lite"/>
    </source>
</evidence>
<name>A0A9P8QB34_WICPI</name>